<dbReference type="AlphaFoldDB" id="A0A4P9WBD1"/>
<accession>A0A4P9WBD1</accession>
<evidence type="ECO:0008006" key="5">
    <source>
        <dbReference type="Google" id="ProtNLM"/>
    </source>
</evidence>
<evidence type="ECO:0000313" key="4">
    <source>
        <dbReference type="Proteomes" id="UP000269721"/>
    </source>
</evidence>
<protein>
    <recommendedName>
        <fullName evidence="5">Hydrophobin</fullName>
    </recommendedName>
</protein>
<keyword evidence="4" id="KW-1185">Reference proteome</keyword>
<proteinExistence type="predicted"/>
<dbReference type="InterPro" id="IPR037192">
    <property type="entry name" value="ERO1-like_sf"/>
</dbReference>
<evidence type="ECO:0000313" key="3">
    <source>
        <dbReference type="EMBL" id="RKO88468.1"/>
    </source>
</evidence>
<gene>
    <name evidence="3" type="ORF">BDK51DRAFT_36834</name>
</gene>
<dbReference type="SUPFAM" id="SSF110019">
    <property type="entry name" value="ERO1-like"/>
    <property type="match status" value="1"/>
</dbReference>
<name>A0A4P9WBD1_9FUNG</name>
<dbReference type="OrthoDB" id="269384at2759"/>
<organism evidence="3 4">
    <name type="scientific">Blyttiomyces helicus</name>
    <dbReference type="NCBI Taxonomy" id="388810"/>
    <lineage>
        <taxon>Eukaryota</taxon>
        <taxon>Fungi</taxon>
        <taxon>Fungi incertae sedis</taxon>
        <taxon>Chytridiomycota</taxon>
        <taxon>Chytridiomycota incertae sedis</taxon>
        <taxon>Chytridiomycetes</taxon>
        <taxon>Chytridiomycetes incertae sedis</taxon>
        <taxon>Blyttiomyces</taxon>
    </lineage>
</organism>
<dbReference type="EMBL" id="KZ996692">
    <property type="protein sequence ID" value="RKO88468.1"/>
    <property type="molecule type" value="Genomic_DNA"/>
</dbReference>
<feature type="non-terminal residue" evidence="3">
    <location>
        <position position="82"/>
    </location>
</feature>
<dbReference type="Proteomes" id="UP000269721">
    <property type="component" value="Unassembled WGS sequence"/>
</dbReference>
<keyword evidence="2" id="KW-0732">Signal</keyword>
<evidence type="ECO:0000256" key="1">
    <source>
        <dbReference type="ARBA" id="ARBA00023136"/>
    </source>
</evidence>
<evidence type="ECO:0000256" key="2">
    <source>
        <dbReference type="SAM" id="SignalP"/>
    </source>
</evidence>
<keyword evidence="1" id="KW-0472">Membrane</keyword>
<feature type="chain" id="PRO_5020867402" description="Hydrophobin" evidence="2">
    <location>
        <begin position="20"/>
        <end position="82"/>
    </location>
</feature>
<sequence>MRFAPALLPVAALLSSAAAASHSTINPAGIRALEPQSHKAYCSPSGPIQDACCNFETVEDVNAKLYPALDRLVKTSFFRYYK</sequence>
<reference evidence="4" key="1">
    <citation type="journal article" date="2018" name="Nat. Microbiol.">
        <title>Leveraging single-cell genomics to expand the fungal tree of life.</title>
        <authorList>
            <person name="Ahrendt S.R."/>
            <person name="Quandt C.A."/>
            <person name="Ciobanu D."/>
            <person name="Clum A."/>
            <person name="Salamov A."/>
            <person name="Andreopoulos B."/>
            <person name="Cheng J.F."/>
            <person name="Woyke T."/>
            <person name="Pelin A."/>
            <person name="Henrissat B."/>
            <person name="Reynolds N.K."/>
            <person name="Benny G.L."/>
            <person name="Smith M.E."/>
            <person name="James T.Y."/>
            <person name="Grigoriev I.V."/>
        </authorList>
    </citation>
    <scope>NUCLEOTIDE SEQUENCE [LARGE SCALE GENOMIC DNA]</scope>
</reference>
<feature type="signal peptide" evidence="2">
    <location>
        <begin position="1"/>
        <end position="19"/>
    </location>
</feature>